<feature type="compositionally biased region" description="Acidic residues" evidence="11">
    <location>
        <begin position="73"/>
        <end position="92"/>
    </location>
</feature>
<feature type="region of interest" description="Disordered" evidence="11">
    <location>
        <begin position="1"/>
        <end position="183"/>
    </location>
</feature>
<keyword evidence="6 10" id="KW-0547">Nucleotide-binding</keyword>
<evidence type="ECO:0000313" key="13">
    <source>
        <dbReference type="EMBL" id="KDQ07752.1"/>
    </source>
</evidence>
<feature type="compositionally biased region" description="Basic residues" evidence="11">
    <location>
        <begin position="878"/>
        <end position="890"/>
    </location>
</feature>
<dbReference type="FunCoup" id="A0A067M7B6">
    <property type="interactions" value="804"/>
</dbReference>
<dbReference type="FunFam" id="3.40.50.10190:FF:000001">
    <property type="entry name" value="Replication factor C subunit 1"/>
    <property type="match status" value="1"/>
</dbReference>
<dbReference type="GO" id="GO:0003677">
    <property type="term" value="F:DNA binding"/>
    <property type="evidence" value="ECO:0007669"/>
    <property type="project" value="UniProtKB-KW"/>
</dbReference>
<feature type="compositionally biased region" description="Acidic residues" evidence="11">
    <location>
        <begin position="131"/>
        <end position="141"/>
    </location>
</feature>
<comment type="similarity">
    <text evidence="2 10">Belongs to the activator 1 large subunit family.</text>
</comment>
<keyword evidence="5 10" id="KW-0235">DNA replication</keyword>
<evidence type="ECO:0000256" key="3">
    <source>
        <dbReference type="ARBA" id="ARBA00020401"/>
    </source>
</evidence>
<dbReference type="InterPro" id="IPR001357">
    <property type="entry name" value="BRCT_dom"/>
</dbReference>
<dbReference type="OrthoDB" id="446168at2759"/>
<dbReference type="Gene3D" id="1.10.8.60">
    <property type="match status" value="1"/>
</dbReference>
<feature type="compositionally biased region" description="Polar residues" evidence="11">
    <location>
        <begin position="305"/>
        <end position="315"/>
    </location>
</feature>
<dbReference type="STRING" id="930990.A0A067M7B6"/>
<dbReference type="Pfam" id="PF08519">
    <property type="entry name" value="RFC1"/>
    <property type="match status" value="1"/>
</dbReference>
<keyword evidence="14" id="KW-1185">Reference proteome</keyword>
<dbReference type="InterPro" id="IPR008921">
    <property type="entry name" value="DNA_pol3_clamp-load_cplx_C"/>
</dbReference>
<dbReference type="GO" id="GO:0016887">
    <property type="term" value="F:ATP hydrolysis activity"/>
    <property type="evidence" value="ECO:0007669"/>
    <property type="project" value="InterPro"/>
</dbReference>
<dbReference type="GO" id="GO:0006271">
    <property type="term" value="P:DNA strand elongation involved in DNA replication"/>
    <property type="evidence" value="ECO:0007669"/>
    <property type="project" value="UniProtKB-ARBA"/>
</dbReference>
<organism evidence="13 14">
    <name type="scientific">Botryobasidium botryosum (strain FD-172 SS1)</name>
    <dbReference type="NCBI Taxonomy" id="930990"/>
    <lineage>
        <taxon>Eukaryota</taxon>
        <taxon>Fungi</taxon>
        <taxon>Dikarya</taxon>
        <taxon>Basidiomycota</taxon>
        <taxon>Agaricomycotina</taxon>
        <taxon>Agaricomycetes</taxon>
        <taxon>Cantharellales</taxon>
        <taxon>Botryobasidiaceae</taxon>
        <taxon>Botryobasidium</taxon>
    </lineage>
</organism>
<keyword evidence="9 10" id="KW-0539">Nucleus</keyword>
<evidence type="ECO:0000256" key="4">
    <source>
        <dbReference type="ARBA" id="ARBA00022553"/>
    </source>
</evidence>
<dbReference type="PANTHER" id="PTHR23389">
    <property type="entry name" value="CHROMOSOME TRANSMISSION FIDELITY FACTOR 18"/>
    <property type="match status" value="1"/>
</dbReference>
<dbReference type="EMBL" id="KL198101">
    <property type="protein sequence ID" value="KDQ07752.1"/>
    <property type="molecule type" value="Genomic_DNA"/>
</dbReference>
<dbReference type="InterPro" id="IPR003593">
    <property type="entry name" value="AAA+_ATPase"/>
</dbReference>
<dbReference type="GO" id="GO:0005663">
    <property type="term" value="C:DNA replication factor C complex"/>
    <property type="evidence" value="ECO:0007669"/>
    <property type="project" value="InterPro"/>
</dbReference>
<dbReference type="InterPro" id="IPR013725">
    <property type="entry name" value="DNA_replication_fac_RFC1_C"/>
</dbReference>
<protein>
    <recommendedName>
        <fullName evidence="3 10">Replication factor C subunit 1</fullName>
    </recommendedName>
</protein>
<dbReference type="CDD" id="cd00009">
    <property type="entry name" value="AAA"/>
    <property type="match status" value="1"/>
</dbReference>
<dbReference type="PROSITE" id="PS50172">
    <property type="entry name" value="BRCT"/>
    <property type="match status" value="1"/>
</dbReference>
<evidence type="ECO:0000256" key="9">
    <source>
        <dbReference type="ARBA" id="ARBA00023242"/>
    </source>
</evidence>
<dbReference type="InterPro" id="IPR003959">
    <property type="entry name" value="ATPase_AAA_core"/>
</dbReference>
<evidence type="ECO:0000256" key="6">
    <source>
        <dbReference type="ARBA" id="ARBA00022741"/>
    </source>
</evidence>
<dbReference type="PANTHER" id="PTHR23389:SF6">
    <property type="entry name" value="REPLICATION FACTOR C SUBUNIT 1"/>
    <property type="match status" value="1"/>
</dbReference>
<evidence type="ECO:0000256" key="11">
    <source>
        <dbReference type="SAM" id="MobiDB-lite"/>
    </source>
</evidence>
<dbReference type="Pfam" id="PF00004">
    <property type="entry name" value="AAA"/>
    <property type="match status" value="1"/>
</dbReference>
<dbReference type="SMART" id="SM00292">
    <property type="entry name" value="BRCT"/>
    <property type="match status" value="1"/>
</dbReference>
<dbReference type="PIRSF" id="PIRSF036578">
    <property type="entry name" value="RFC1"/>
    <property type="match status" value="1"/>
</dbReference>
<dbReference type="InterPro" id="IPR012178">
    <property type="entry name" value="RFC1"/>
</dbReference>
<dbReference type="Gene3D" id="3.40.50.300">
    <property type="entry name" value="P-loop containing nucleotide triphosphate hydrolases"/>
    <property type="match status" value="1"/>
</dbReference>
<sequence length="890" mass="97431">MDVDTPAQPPKRKKRVIIAASTDDEDEGPPKKKQGTAVVTKPGAKPQPRASETKRATKAPAVKRKSKSHKEDDDFVADSPEDDRDDGFMDDEVEKKSPKKSKSQPEPKSRASKTKAKGMPRRKPPVKQDRDDDFIDDDDDEPSKSTKAKPRASASKTKADDHWAAIKAAKLAGPSAPGSKAVPDGQPNCLAGLAFVFTGELSSFSREEAIDLAKRFGGRVTGQPSSKTSYVVVGDNAGPSKLAAIKKIGVATLDEDGFLNLIATREGKLDEKAKEKLAKEEKKIREAARELEKAEKKADKEAKSSGGTRPVDSSEQLWTTKYAPKSLKEICGNKTQVEKLQSWLHDWFSSYKSGFKKPGKHGCNIFRAVLITGPPGIGKTTSAHLCAQAEGYTPIELNASDARSKKLVESSTNINNTSLDGWMSGGKSTTIAGMEITNKTCLIMDEVDGMSAGDRGGVGALNALIKKTKIPIICIANDRTAIKLKPLIATTFNMTFRKPEATNIRSRIMTIAFKENMKIPPNVVDQLVIGAQSDIRQVLNMLSTWKLSNDTMDFDEGKELAKMNEKYSVMTPWNIMGKLLGPYLFSATSRETLNDKMELYFHDHAFVPLFVQENYAKTTPSRANSLNGPEQILRQLQLLDKAASAISDGDLVDAMIHGTQQHWSLMPLHAITSTVRPASFIYGSSAGGYGGGHGGPISFPSWLGQNSKQTKLRRQLGDVQIRMRLKVSGDKAEIRQNYIPALFPRIVQPLIGDGQSAVPDVIEIMDEYYLSKEDWDTIVELGVDDHNDDMVMKKIATATKSAFTRKYNASEHPIPFHKALDIFGKPSKKIAVDGVPDHEDVLEALDAPEEDEEEDRRQAESTTDAIGKDKLIRESKAKGGKGKAKGKAKE</sequence>
<dbReference type="FunFam" id="1.20.272.10:FF:000005">
    <property type="entry name" value="Replication factor C subunit 1"/>
    <property type="match status" value="1"/>
</dbReference>
<dbReference type="Proteomes" id="UP000027195">
    <property type="component" value="Unassembled WGS sequence"/>
</dbReference>
<evidence type="ECO:0000256" key="8">
    <source>
        <dbReference type="ARBA" id="ARBA00023125"/>
    </source>
</evidence>
<dbReference type="Gene3D" id="1.20.272.10">
    <property type="match status" value="1"/>
</dbReference>
<evidence type="ECO:0000313" key="14">
    <source>
        <dbReference type="Proteomes" id="UP000027195"/>
    </source>
</evidence>
<gene>
    <name evidence="13" type="ORF">BOTBODRAFT_119605</name>
</gene>
<dbReference type="HOGENOM" id="CLU_003574_1_0_1"/>
<dbReference type="CDD" id="cd18140">
    <property type="entry name" value="HLD_clamp_RFC"/>
    <property type="match status" value="1"/>
</dbReference>
<keyword evidence="7 10" id="KW-0067">ATP-binding</keyword>
<dbReference type="AlphaFoldDB" id="A0A067M7B6"/>
<dbReference type="Gene3D" id="3.40.50.10190">
    <property type="entry name" value="BRCT domain"/>
    <property type="match status" value="1"/>
</dbReference>
<dbReference type="SMART" id="SM00382">
    <property type="entry name" value="AAA"/>
    <property type="match status" value="1"/>
</dbReference>
<comment type="subcellular location">
    <subcellularLocation>
        <location evidence="1 10">Nucleus</location>
    </subcellularLocation>
</comment>
<dbReference type="FunFam" id="3.40.50.300:FF:000395">
    <property type="entry name" value="Replication factor C subunit 1"/>
    <property type="match status" value="1"/>
</dbReference>
<accession>A0A067M7B6</accession>
<feature type="compositionally biased region" description="Basic and acidic residues" evidence="11">
    <location>
        <begin position="290"/>
        <end position="303"/>
    </location>
</feature>
<dbReference type="InParanoid" id="A0A067M7B6"/>
<dbReference type="InterPro" id="IPR036420">
    <property type="entry name" value="BRCT_dom_sf"/>
</dbReference>
<dbReference type="FunFam" id="1.10.8.60:FF:000021">
    <property type="entry name" value="Replication factor C subunit 1"/>
    <property type="match status" value="1"/>
</dbReference>
<evidence type="ECO:0000259" key="12">
    <source>
        <dbReference type="PROSITE" id="PS50172"/>
    </source>
</evidence>
<feature type="compositionally biased region" description="Acidic residues" evidence="11">
    <location>
        <begin position="843"/>
        <end position="854"/>
    </location>
</feature>
<dbReference type="Pfam" id="PF00533">
    <property type="entry name" value="BRCT"/>
    <property type="match status" value="1"/>
</dbReference>
<dbReference type="GO" id="GO:0003689">
    <property type="term" value="F:DNA clamp loader activity"/>
    <property type="evidence" value="ECO:0007669"/>
    <property type="project" value="UniProtKB-UniRule"/>
</dbReference>
<proteinExistence type="inferred from homology"/>
<feature type="compositionally biased region" description="Basic and acidic residues" evidence="11">
    <location>
        <begin position="866"/>
        <end position="877"/>
    </location>
</feature>
<evidence type="ECO:0000256" key="5">
    <source>
        <dbReference type="ARBA" id="ARBA00022705"/>
    </source>
</evidence>
<evidence type="ECO:0000256" key="1">
    <source>
        <dbReference type="ARBA" id="ARBA00004123"/>
    </source>
</evidence>
<evidence type="ECO:0000256" key="7">
    <source>
        <dbReference type="ARBA" id="ARBA00022840"/>
    </source>
</evidence>
<feature type="domain" description="BRCT" evidence="12">
    <location>
        <begin position="185"/>
        <end position="266"/>
    </location>
</feature>
<keyword evidence="4" id="KW-0597">Phosphoprotein</keyword>
<feature type="region of interest" description="Disordered" evidence="11">
    <location>
        <begin position="843"/>
        <end position="890"/>
    </location>
</feature>
<dbReference type="InterPro" id="IPR027417">
    <property type="entry name" value="P-loop_NTPase"/>
</dbReference>
<dbReference type="GO" id="GO:0005524">
    <property type="term" value="F:ATP binding"/>
    <property type="evidence" value="ECO:0007669"/>
    <property type="project" value="UniProtKB-UniRule"/>
</dbReference>
<dbReference type="InterPro" id="IPR047854">
    <property type="entry name" value="RFC_lid"/>
</dbReference>
<dbReference type="Pfam" id="PF25361">
    <property type="entry name" value="AAA_lid_RFC1"/>
    <property type="match status" value="1"/>
</dbReference>
<dbReference type="SUPFAM" id="SSF48019">
    <property type="entry name" value="post-AAA+ oligomerization domain-like"/>
    <property type="match status" value="1"/>
</dbReference>
<dbReference type="GO" id="GO:0005634">
    <property type="term" value="C:nucleus"/>
    <property type="evidence" value="ECO:0007669"/>
    <property type="project" value="UniProtKB-SubCell"/>
</dbReference>
<feature type="compositionally biased region" description="Basic residues" evidence="11">
    <location>
        <begin position="110"/>
        <end position="125"/>
    </location>
</feature>
<evidence type="ECO:0000256" key="2">
    <source>
        <dbReference type="ARBA" id="ARBA00006116"/>
    </source>
</evidence>
<evidence type="ECO:0000256" key="10">
    <source>
        <dbReference type="PIRNR" id="PIRNR036578"/>
    </source>
</evidence>
<name>A0A067M7B6_BOTB1</name>
<dbReference type="SUPFAM" id="SSF52540">
    <property type="entry name" value="P-loop containing nucleoside triphosphate hydrolases"/>
    <property type="match status" value="1"/>
</dbReference>
<dbReference type="SUPFAM" id="SSF52113">
    <property type="entry name" value="BRCT domain"/>
    <property type="match status" value="1"/>
</dbReference>
<keyword evidence="8" id="KW-0238">DNA-binding</keyword>
<feature type="region of interest" description="Disordered" evidence="11">
    <location>
        <begin position="290"/>
        <end position="315"/>
    </location>
</feature>
<dbReference type="GO" id="GO:0006281">
    <property type="term" value="P:DNA repair"/>
    <property type="evidence" value="ECO:0007669"/>
    <property type="project" value="InterPro"/>
</dbReference>
<reference evidence="14" key="1">
    <citation type="journal article" date="2014" name="Proc. Natl. Acad. Sci. U.S.A.">
        <title>Extensive sampling of basidiomycete genomes demonstrates inadequacy of the white-rot/brown-rot paradigm for wood decay fungi.</title>
        <authorList>
            <person name="Riley R."/>
            <person name="Salamov A.A."/>
            <person name="Brown D.W."/>
            <person name="Nagy L.G."/>
            <person name="Floudas D."/>
            <person name="Held B.W."/>
            <person name="Levasseur A."/>
            <person name="Lombard V."/>
            <person name="Morin E."/>
            <person name="Otillar R."/>
            <person name="Lindquist E.A."/>
            <person name="Sun H."/>
            <person name="LaButti K.M."/>
            <person name="Schmutz J."/>
            <person name="Jabbour D."/>
            <person name="Luo H."/>
            <person name="Baker S.E."/>
            <person name="Pisabarro A.G."/>
            <person name="Walton J.D."/>
            <person name="Blanchette R.A."/>
            <person name="Henrissat B."/>
            <person name="Martin F."/>
            <person name="Cullen D."/>
            <person name="Hibbett D.S."/>
            <person name="Grigoriev I.V."/>
        </authorList>
    </citation>
    <scope>NUCLEOTIDE SEQUENCE [LARGE SCALE GENOMIC DNA]</scope>
    <source>
        <strain evidence="14">FD-172 SS1</strain>
    </source>
</reference>